<comment type="cofactor">
    <cofactor evidence="1 8">
        <name>heme</name>
        <dbReference type="ChEBI" id="CHEBI:30413"/>
    </cofactor>
</comment>
<reference evidence="10" key="2">
    <citation type="submission" date="2020-04" db="EMBL/GenBank/DDBJ databases">
        <authorList>
            <person name="Santos R.A.C."/>
            <person name="Steenwyk J.L."/>
            <person name="Rivero-Menendez O."/>
            <person name="Mead M.E."/>
            <person name="Silva L.P."/>
            <person name="Bastos R.W."/>
            <person name="Alastruey-Izquierdo A."/>
            <person name="Goldman G.H."/>
            <person name="Rokas A."/>
        </authorList>
    </citation>
    <scope>NUCLEOTIDE SEQUENCE</scope>
    <source>
        <strain evidence="10">CNM-CM6805</strain>
    </source>
</reference>
<dbReference type="PRINTS" id="PR00385">
    <property type="entry name" value="P450"/>
</dbReference>
<evidence type="ECO:0000256" key="1">
    <source>
        <dbReference type="ARBA" id="ARBA00001971"/>
    </source>
</evidence>
<accession>A0A8H4HGI4</accession>
<keyword evidence="4 8" id="KW-0479">Metal-binding</keyword>
<dbReference type="PANTHER" id="PTHR24305">
    <property type="entry name" value="CYTOCHROME P450"/>
    <property type="match status" value="1"/>
</dbReference>
<comment type="similarity">
    <text evidence="2 9">Belongs to the cytochrome P450 family.</text>
</comment>
<evidence type="ECO:0000313" key="11">
    <source>
        <dbReference type="Proteomes" id="UP000653565"/>
    </source>
</evidence>
<protein>
    <recommendedName>
        <fullName evidence="12">Benzoate 4-monooxygenase cytochrome P450</fullName>
    </recommendedName>
</protein>
<dbReference type="InterPro" id="IPR017972">
    <property type="entry name" value="Cyt_P450_CS"/>
</dbReference>
<dbReference type="InterPro" id="IPR002401">
    <property type="entry name" value="Cyt_P450_E_grp-I"/>
</dbReference>
<dbReference type="AlphaFoldDB" id="A0A8H4HGI4"/>
<dbReference type="GO" id="GO:0016705">
    <property type="term" value="F:oxidoreductase activity, acting on paired donors, with incorporation or reduction of molecular oxygen"/>
    <property type="evidence" value="ECO:0007669"/>
    <property type="project" value="InterPro"/>
</dbReference>
<evidence type="ECO:0008006" key="12">
    <source>
        <dbReference type="Google" id="ProtNLM"/>
    </source>
</evidence>
<feature type="binding site" description="axial binding residue" evidence="8">
    <location>
        <position position="294"/>
    </location>
    <ligand>
        <name>heme</name>
        <dbReference type="ChEBI" id="CHEBI:30413"/>
    </ligand>
    <ligandPart>
        <name>Fe</name>
        <dbReference type="ChEBI" id="CHEBI:18248"/>
    </ligandPart>
</feature>
<evidence type="ECO:0000313" key="10">
    <source>
        <dbReference type="EMBL" id="KAF4243131.1"/>
    </source>
</evidence>
<dbReference type="Proteomes" id="UP000653565">
    <property type="component" value="Unassembled WGS sequence"/>
</dbReference>
<dbReference type="SUPFAM" id="SSF48264">
    <property type="entry name" value="Cytochrome P450"/>
    <property type="match status" value="1"/>
</dbReference>
<gene>
    <name evidence="10" type="ORF">CNMCM6805_001733</name>
</gene>
<evidence type="ECO:0000256" key="6">
    <source>
        <dbReference type="ARBA" id="ARBA00023004"/>
    </source>
</evidence>
<keyword evidence="3 8" id="KW-0349">Heme</keyword>
<dbReference type="EMBL" id="JAAAPX010000013">
    <property type="protein sequence ID" value="KAF4243131.1"/>
    <property type="molecule type" value="Genomic_DNA"/>
</dbReference>
<keyword evidence="5 9" id="KW-0560">Oxidoreductase</keyword>
<sequence>MAKERPSSSKMRPTRTSKEDILMSIKPEHMSNIAAGRKNHEYRGYLLPSSVRRLWLYTTAPLSRIEYVARISRGKTRGEVAEDGGIGNADFNAGRKVSKYAYEILELWKLREPISLASAISSGFLKGPPQNSKICQKCYDGYPYEIFFLNRNYAPTGCPLPLPLSRNPTAYGRVTKEVRAVSNNPAEVAQGPQLNSCIYLRACIFEAIRLCPAGSGTLWREVLDGGLSIPEINMHIPAGCEVGTGIWSLNHNEKYFLDPFAFQPGRWVAEESGDEAVNLAKTALASFSVGPRNCVGKGLAITEISLAMAAVISQYEFRRAETRCSEVGEGKGVFKGQFQTSWAFTIYEFEGWAVHSVSEIRAWLRLTI</sequence>
<dbReference type="GO" id="GO:0044283">
    <property type="term" value="P:small molecule biosynthetic process"/>
    <property type="evidence" value="ECO:0007669"/>
    <property type="project" value="UniProtKB-ARBA"/>
</dbReference>
<dbReference type="PRINTS" id="PR00463">
    <property type="entry name" value="EP450I"/>
</dbReference>
<dbReference type="GO" id="GO:0004497">
    <property type="term" value="F:monooxygenase activity"/>
    <property type="evidence" value="ECO:0007669"/>
    <property type="project" value="UniProtKB-KW"/>
</dbReference>
<reference evidence="10" key="1">
    <citation type="journal article" date="2020" name="bioRxiv">
        <title>Genomic and phenotypic heterogeneity of clinical isolates of the human pathogens Aspergillus fumigatus, Aspergillus lentulus and Aspergillus fumigatiaffinis.</title>
        <authorList>
            <person name="dos Santos R.A.C."/>
            <person name="Steenwyk J.L."/>
            <person name="Rivero-Menendez O."/>
            <person name="Mead M.E."/>
            <person name="Silva L.P."/>
            <person name="Bastos R.W."/>
            <person name="Alastruey-Izquierdo A."/>
            <person name="Goldman G.H."/>
            <person name="Rokas A."/>
        </authorList>
    </citation>
    <scope>NUCLEOTIDE SEQUENCE</scope>
    <source>
        <strain evidence="10">CNM-CM6805</strain>
    </source>
</reference>
<dbReference type="SUPFAM" id="SSF88697">
    <property type="entry name" value="PUA domain-like"/>
    <property type="match status" value="1"/>
</dbReference>
<dbReference type="PANTHER" id="PTHR24305:SF237">
    <property type="entry name" value="CYTOCHROME P450 MONOOXYGENASE ATNE-RELATED"/>
    <property type="match status" value="1"/>
</dbReference>
<keyword evidence="7 9" id="KW-0503">Monooxygenase</keyword>
<name>A0A8H4HGI4_9EURO</name>
<dbReference type="Gene3D" id="1.10.630.10">
    <property type="entry name" value="Cytochrome P450"/>
    <property type="match status" value="1"/>
</dbReference>
<evidence type="ECO:0000256" key="3">
    <source>
        <dbReference type="ARBA" id="ARBA00022617"/>
    </source>
</evidence>
<comment type="caution">
    <text evidence="10">The sequence shown here is derived from an EMBL/GenBank/DDBJ whole genome shotgun (WGS) entry which is preliminary data.</text>
</comment>
<dbReference type="InterPro" id="IPR015947">
    <property type="entry name" value="PUA-like_sf"/>
</dbReference>
<organism evidence="10 11">
    <name type="scientific">Aspergillus fumigatiaffinis</name>
    <dbReference type="NCBI Taxonomy" id="340414"/>
    <lineage>
        <taxon>Eukaryota</taxon>
        <taxon>Fungi</taxon>
        <taxon>Dikarya</taxon>
        <taxon>Ascomycota</taxon>
        <taxon>Pezizomycotina</taxon>
        <taxon>Eurotiomycetes</taxon>
        <taxon>Eurotiomycetidae</taxon>
        <taxon>Eurotiales</taxon>
        <taxon>Aspergillaceae</taxon>
        <taxon>Aspergillus</taxon>
        <taxon>Aspergillus subgen. Fumigati</taxon>
    </lineage>
</organism>
<dbReference type="InterPro" id="IPR001128">
    <property type="entry name" value="Cyt_P450"/>
</dbReference>
<evidence type="ECO:0000256" key="7">
    <source>
        <dbReference type="ARBA" id="ARBA00023033"/>
    </source>
</evidence>
<dbReference type="InterPro" id="IPR036396">
    <property type="entry name" value="Cyt_P450_sf"/>
</dbReference>
<proteinExistence type="inferred from homology"/>
<keyword evidence="11" id="KW-1185">Reference proteome</keyword>
<keyword evidence="6 8" id="KW-0408">Iron</keyword>
<dbReference type="InterPro" id="IPR050121">
    <property type="entry name" value="Cytochrome_P450_monoxygenase"/>
</dbReference>
<evidence type="ECO:0000256" key="8">
    <source>
        <dbReference type="PIRSR" id="PIRSR602401-1"/>
    </source>
</evidence>
<evidence type="ECO:0000256" key="5">
    <source>
        <dbReference type="ARBA" id="ARBA00023002"/>
    </source>
</evidence>
<evidence type="ECO:0000256" key="2">
    <source>
        <dbReference type="ARBA" id="ARBA00010617"/>
    </source>
</evidence>
<dbReference type="PROSITE" id="PS00086">
    <property type="entry name" value="CYTOCHROME_P450"/>
    <property type="match status" value="1"/>
</dbReference>
<evidence type="ECO:0000256" key="4">
    <source>
        <dbReference type="ARBA" id="ARBA00022723"/>
    </source>
</evidence>
<evidence type="ECO:0000256" key="9">
    <source>
        <dbReference type="RuleBase" id="RU000461"/>
    </source>
</evidence>
<dbReference type="GO" id="GO:0020037">
    <property type="term" value="F:heme binding"/>
    <property type="evidence" value="ECO:0007669"/>
    <property type="project" value="InterPro"/>
</dbReference>
<dbReference type="Pfam" id="PF00067">
    <property type="entry name" value="p450"/>
    <property type="match status" value="1"/>
</dbReference>
<dbReference type="GO" id="GO:0005506">
    <property type="term" value="F:iron ion binding"/>
    <property type="evidence" value="ECO:0007669"/>
    <property type="project" value="InterPro"/>
</dbReference>